<dbReference type="InterPro" id="IPR014729">
    <property type="entry name" value="Rossmann-like_a/b/a_fold"/>
</dbReference>
<dbReference type="EMBL" id="CP042467">
    <property type="protein sequence ID" value="QED26607.1"/>
    <property type="molecule type" value="Genomic_DNA"/>
</dbReference>
<keyword evidence="2 11" id="KW-0963">Cytoplasm</keyword>
<dbReference type="KEGG" id="bbae:FRD01_04975"/>
<feature type="binding site" evidence="11">
    <location>
        <position position="67"/>
    </location>
    <ligand>
        <name>L-glutamine</name>
        <dbReference type="ChEBI" id="CHEBI:58359"/>
    </ligand>
</feature>
<dbReference type="SUPFAM" id="SSF50715">
    <property type="entry name" value="Ribosomal protein L25-like"/>
    <property type="match status" value="1"/>
</dbReference>
<dbReference type="FunFam" id="3.40.50.620:FF:000037">
    <property type="entry name" value="Glutamine--tRNA ligase cytoplasmic"/>
    <property type="match status" value="1"/>
</dbReference>
<evidence type="ECO:0000259" key="14">
    <source>
        <dbReference type="SMART" id="SM00845"/>
    </source>
</evidence>
<comment type="subunit">
    <text evidence="11">Monomer.</text>
</comment>
<dbReference type="InterPro" id="IPR004514">
    <property type="entry name" value="Gln-tRNA-synth"/>
</dbReference>
<dbReference type="CDD" id="cd00807">
    <property type="entry name" value="GlnRS_core"/>
    <property type="match status" value="1"/>
</dbReference>
<dbReference type="SUPFAM" id="SSF89095">
    <property type="entry name" value="GatB/YqeY motif"/>
    <property type="match status" value="1"/>
</dbReference>
<dbReference type="GO" id="GO:0050566">
    <property type="term" value="F:asparaginyl-tRNA synthase (glutamine-hydrolyzing) activity"/>
    <property type="evidence" value="ECO:0007669"/>
    <property type="project" value="RHEA"/>
</dbReference>
<comment type="subcellular location">
    <subcellularLocation>
        <location evidence="11">Cytoplasm</location>
    </subcellularLocation>
</comment>
<dbReference type="PANTHER" id="PTHR43097:SF5">
    <property type="entry name" value="GLUTAMATE--TRNA LIGASE"/>
    <property type="match status" value="1"/>
</dbReference>
<dbReference type="GO" id="GO:0050567">
    <property type="term" value="F:glutaminyl-tRNA synthase (glutamine-hydrolyzing) activity"/>
    <property type="evidence" value="ECO:0007669"/>
    <property type="project" value="RHEA"/>
</dbReference>
<dbReference type="Pfam" id="PF20974">
    <property type="entry name" value="tRNA-synt_1c_C2"/>
    <property type="match status" value="1"/>
</dbReference>
<evidence type="ECO:0000256" key="5">
    <source>
        <dbReference type="ARBA" id="ARBA00022840"/>
    </source>
</evidence>
<dbReference type="InterPro" id="IPR011035">
    <property type="entry name" value="Ribosomal_bL25/Gln-tRNA_synth"/>
</dbReference>
<gene>
    <name evidence="11" type="primary">glnS</name>
    <name evidence="15" type="ORF">FRD01_04975</name>
</gene>
<dbReference type="Pfam" id="PF03950">
    <property type="entry name" value="tRNA-synt_1c_C"/>
    <property type="match status" value="1"/>
</dbReference>
<dbReference type="Proteomes" id="UP000321595">
    <property type="component" value="Chromosome"/>
</dbReference>
<comment type="caution">
    <text evidence="11">Lacks conserved residue(s) required for the propagation of feature annotation.</text>
</comment>
<keyword evidence="16" id="KW-1185">Reference proteome</keyword>
<comment type="catalytic activity">
    <reaction evidence="8">
        <text>L-aspartyl-tRNA(Asn) + L-glutamine + ATP + H2O = L-asparaginyl-tRNA(Asn) + L-glutamate + ADP + phosphate + 2 H(+)</text>
        <dbReference type="Rhea" id="RHEA:14513"/>
        <dbReference type="Rhea" id="RHEA-COMP:9674"/>
        <dbReference type="Rhea" id="RHEA-COMP:9677"/>
        <dbReference type="ChEBI" id="CHEBI:15377"/>
        <dbReference type="ChEBI" id="CHEBI:15378"/>
        <dbReference type="ChEBI" id="CHEBI:29985"/>
        <dbReference type="ChEBI" id="CHEBI:30616"/>
        <dbReference type="ChEBI" id="CHEBI:43474"/>
        <dbReference type="ChEBI" id="CHEBI:58359"/>
        <dbReference type="ChEBI" id="CHEBI:78515"/>
        <dbReference type="ChEBI" id="CHEBI:78516"/>
        <dbReference type="ChEBI" id="CHEBI:456216"/>
    </reaction>
</comment>
<dbReference type="Pfam" id="PF02637">
    <property type="entry name" value="GatB_Yqey"/>
    <property type="match status" value="1"/>
</dbReference>
<feature type="compositionally biased region" description="Basic and acidic residues" evidence="13">
    <location>
        <begin position="585"/>
        <end position="595"/>
    </location>
</feature>
<evidence type="ECO:0000256" key="13">
    <source>
        <dbReference type="SAM" id="MobiDB-lite"/>
    </source>
</evidence>
<evidence type="ECO:0000256" key="8">
    <source>
        <dbReference type="ARBA" id="ARBA00047380"/>
    </source>
</evidence>
<dbReference type="SMART" id="SM00845">
    <property type="entry name" value="GatB_Yqey"/>
    <property type="match status" value="1"/>
</dbReference>
<dbReference type="OrthoDB" id="9807503at2"/>
<dbReference type="InterPro" id="IPR050132">
    <property type="entry name" value="Gln/Glu-tRNA_Ligase"/>
</dbReference>
<dbReference type="Gene3D" id="3.40.50.620">
    <property type="entry name" value="HUPs"/>
    <property type="match status" value="1"/>
</dbReference>
<dbReference type="InterPro" id="IPR022861">
    <property type="entry name" value="Gln_tRNA_ligase_bac"/>
</dbReference>
<feature type="region of interest" description="Disordered" evidence="13">
    <location>
        <begin position="553"/>
        <end position="595"/>
    </location>
</feature>
<proteinExistence type="inferred from homology"/>
<feature type="short sequence motif" description="'KMSKS' region" evidence="11">
    <location>
        <begin position="268"/>
        <end position="272"/>
    </location>
</feature>
<dbReference type="InterPro" id="IPR018027">
    <property type="entry name" value="Asn/Gln_amidotransferase"/>
</dbReference>
<dbReference type="PANTHER" id="PTHR43097">
    <property type="entry name" value="GLUTAMINE-TRNA LIGASE"/>
    <property type="match status" value="1"/>
</dbReference>
<dbReference type="EC" id="6.1.1.18" evidence="11"/>
<dbReference type="InterPro" id="IPR020058">
    <property type="entry name" value="Glu/Gln-tRNA-synth_Ib_cat-dom"/>
</dbReference>
<keyword evidence="6 11" id="KW-0648">Protein biosynthesis</keyword>
<evidence type="ECO:0000256" key="12">
    <source>
        <dbReference type="RuleBase" id="RU363037"/>
    </source>
</evidence>
<reference evidence="15 16" key="1">
    <citation type="submission" date="2019-08" db="EMBL/GenBank/DDBJ databases">
        <authorList>
            <person name="Liang Q."/>
        </authorList>
    </citation>
    <scope>NUCLEOTIDE SEQUENCE [LARGE SCALE GENOMIC DNA]</scope>
    <source>
        <strain evidence="15 16">V1718</strain>
    </source>
</reference>
<evidence type="ECO:0000313" key="16">
    <source>
        <dbReference type="Proteomes" id="UP000321595"/>
    </source>
</evidence>
<dbReference type="FunFam" id="1.10.10.410:FF:000001">
    <property type="entry name" value="Aspartyl/glutamyl-tRNA(Asn/Gln) amidotransferase subunit B"/>
    <property type="match status" value="1"/>
</dbReference>
<dbReference type="SUPFAM" id="SSF52374">
    <property type="entry name" value="Nucleotidylyl transferase"/>
    <property type="match status" value="1"/>
</dbReference>
<evidence type="ECO:0000256" key="9">
    <source>
        <dbReference type="ARBA" id="ARBA00047913"/>
    </source>
</evidence>
<dbReference type="InterPro" id="IPR003789">
    <property type="entry name" value="Asn/Gln_tRNA_amidoTrase-B-like"/>
</dbReference>
<organism evidence="15 16">
    <name type="scientific">Microvenator marinus</name>
    <dbReference type="NCBI Taxonomy" id="2600177"/>
    <lineage>
        <taxon>Bacteria</taxon>
        <taxon>Deltaproteobacteria</taxon>
        <taxon>Bradymonadales</taxon>
        <taxon>Microvenatoraceae</taxon>
        <taxon>Microvenator</taxon>
    </lineage>
</organism>
<accession>A0A5B8XNB8</accession>
<dbReference type="PROSITE" id="PS00178">
    <property type="entry name" value="AA_TRNA_LIGASE_I"/>
    <property type="match status" value="1"/>
</dbReference>
<evidence type="ECO:0000256" key="4">
    <source>
        <dbReference type="ARBA" id="ARBA00022741"/>
    </source>
</evidence>
<dbReference type="GO" id="GO:0005829">
    <property type="term" value="C:cytosol"/>
    <property type="evidence" value="ECO:0007669"/>
    <property type="project" value="TreeGrafter"/>
</dbReference>
<evidence type="ECO:0000256" key="2">
    <source>
        <dbReference type="ARBA" id="ARBA00022490"/>
    </source>
</evidence>
<feature type="binding site" evidence="11">
    <location>
        <begin position="269"/>
        <end position="271"/>
    </location>
    <ligand>
        <name>ATP</name>
        <dbReference type="ChEBI" id="CHEBI:30616"/>
    </ligand>
</feature>
<feature type="domain" description="Asn/Gln amidotransferase" evidence="14">
    <location>
        <begin position="627"/>
        <end position="772"/>
    </location>
</feature>
<dbReference type="InterPro" id="IPR000924">
    <property type="entry name" value="Glu/Gln-tRNA-synth"/>
</dbReference>
<dbReference type="Gene3D" id="2.40.240.10">
    <property type="entry name" value="Ribosomal Protein L25, Chain P"/>
    <property type="match status" value="2"/>
</dbReference>
<dbReference type="RefSeq" id="WP_146958191.1">
    <property type="nucleotide sequence ID" value="NZ_CP042467.1"/>
</dbReference>
<dbReference type="PRINTS" id="PR00987">
    <property type="entry name" value="TRNASYNTHGLU"/>
</dbReference>
<keyword evidence="5 11" id="KW-0067">ATP-binding</keyword>
<comment type="similarity">
    <text evidence="11 12">Belongs to the class-I aminoacyl-tRNA synthetase family.</text>
</comment>
<dbReference type="InterPro" id="IPR020059">
    <property type="entry name" value="Glu/Gln-tRNA-synth_Ib_codon-bd"/>
</dbReference>
<evidence type="ECO:0000313" key="15">
    <source>
        <dbReference type="EMBL" id="QED26607.1"/>
    </source>
</evidence>
<dbReference type="NCBIfam" id="NF011291">
    <property type="entry name" value="PRK14703.1"/>
    <property type="match status" value="1"/>
</dbReference>
<dbReference type="InterPro" id="IPR023168">
    <property type="entry name" value="GatB_Yqey_C_2"/>
</dbReference>
<dbReference type="AlphaFoldDB" id="A0A5B8XNB8"/>
<dbReference type="InterPro" id="IPR001412">
    <property type="entry name" value="aa-tRNA-synth_I_CS"/>
</dbReference>
<feature type="binding site" evidence="11">
    <location>
        <position position="212"/>
    </location>
    <ligand>
        <name>L-glutamine</name>
        <dbReference type="ChEBI" id="CHEBI:58359"/>
    </ligand>
</feature>
<evidence type="ECO:0000256" key="11">
    <source>
        <dbReference type="HAMAP-Rule" id="MF_00126"/>
    </source>
</evidence>
<dbReference type="GO" id="GO:0006425">
    <property type="term" value="P:glutaminyl-tRNA aminoacylation"/>
    <property type="evidence" value="ECO:0007669"/>
    <property type="project" value="UniProtKB-UniRule"/>
</dbReference>
<name>A0A5B8XNB8_9DELT</name>
<dbReference type="InterPro" id="IPR020056">
    <property type="entry name" value="Rbsml_bL25/Gln-tRNA_synth_N"/>
</dbReference>
<dbReference type="GO" id="GO:0005524">
    <property type="term" value="F:ATP binding"/>
    <property type="evidence" value="ECO:0007669"/>
    <property type="project" value="UniProtKB-UniRule"/>
</dbReference>
<keyword evidence="3 11" id="KW-0436">Ligase</keyword>
<dbReference type="GO" id="GO:0006424">
    <property type="term" value="P:glutamyl-tRNA aminoacylation"/>
    <property type="evidence" value="ECO:0007669"/>
    <property type="project" value="UniProtKB-UniRule"/>
</dbReference>
<evidence type="ECO:0000256" key="1">
    <source>
        <dbReference type="ARBA" id="ARBA00011123"/>
    </source>
</evidence>
<dbReference type="InterPro" id="IPR049437">
    <property type="entry name" value="tRNA-synt_1c_C2"/>
</dbReference>
<comment type="subunit">
    <text evidence="1">Heterotrimer of A, B and C subunits.</text>
</comment>
<sequence length="773" mass="87986">MAEEIERKSNFIRDIIDKDLASGKHTKIVTRFPPEPNGYLHIGHAKSICLNFGLAIDYQGQCHLRFDDTNPVKEDIEYVESIKNDVKWLGFDWGENLFFASNYFERMYLLAEKLIQKGLAYVDFQPHEAIREQRGTLTEPGVEGPYRNTSPEENLKLFRQMRQGKYKDGECILRAKIDMTSPNMVMRDPALYRVKHAHHHNTGDEWCIYPMYDYAHCLEDAFEGVTHSICTLEFENNRELYDWVIQTTEVECQPKQIEFARLSLNYTVMSKRKLLQLVQEKHVNGWDDPRMFTIAGLRRRGVTPEAIRNFASLIGVAKANSTVDMSLFEFCVRDDLNHRAPRVMCVIDPIKVTLTNLPEDFSETIDAPLWPFDVPKEGSRDVVLTREIYIERDDFMKDPPKGYYRLKPGGEARLRYGYVIRCDEALEDESGNVLELKCSIHMDSKDGRGFEGKKVKGVIHWVSATHALPAEIRLYDRLFSHEKPDADGDFLAHINPDSLKISSGFIEPAALTLDETHFQFERNGYFVHDLDSSKDTPIFNRVVSLKDSWAKEVAKTDAPEEAPPKPEPKPAPTEKAEGTPQKSSRVLEREKAREQDPALAARYARYLELGVQDDEADLLSGEVEKGDYFEELLAVSSAPASAALWMVNELLPQIEEDALPSLKFTPAQFAELVKLVDDNEVVTAAAREVLQVMLTDGGSPEAIVDQRGLRVLKDTSKLDAIIDQVLAENPDELARYKEGKTTLFGFFIGKVMKATKGAADGHMVRERLQNRLE</sequence>
<comment type="catalytic activity">
    <reaction evidence="9">
        <text>L-glutamyl-tRNA(Gln) + L-glutamine + ATP + H2O = L-glutaminyl-tRNA(Gln) + L-glutamate + ADP + phosphate + H(+)</text>
        <dbReference type="Rhea" id="RHEA:17521"/>
        <dbReference type="Rhea" id="RHEA-COMP:9681"/>
        <dbReference type="Rhea" id="RHEA-COMP:9684"/>
        <dbReference type="ChEBI" id="CHEBI:15377"/>
        <dbReference type="ChEBI" id="CHEBI:15378"/>
        <dbReference type="ChEBI" id="CHEBI:29985"/>
        <dbReference type="ChEBI" id="CHEBI:30616"/>
        <dbReference type="ChEBI" id="CHEBI:43474"/>
        <dbReference type="ChEBI" id="CHEBI:58359"/>
        <dbReference type="ChEBI" id="CHEBI:78520"/>
        <dbReference type="ChEBI" id="CHEBI:78521"/>
        <dbReference type="ChEBI" id="CHEBI:456216"/>
    </reaction>
</comment>
<feature type="binding site" evidence="11">
    <location>
        <begin position="261"/>
        <end position="262"/>
    </location>
    <ligand>
        <name>ATP</name>
        <dbReference type="ChEBI" id="CHEBI:30616"/>
    </ligand>
</feature>
<dbReference type="HAMAP" id="MF_00126">
    <property type="entry name" value="Gln_tRNA_synth"/>
    <property type="match status" value="1"/>
</dbReference>
<dbReference type="NCBIfam" id="TIGR00440">
    <property type="entry name" value="glnS"/>
    <property type="match status" value="1"/>
</dbReference>
<keyword evidence="7 11" id="KW-0030">Aminoacyl-tRNA synthetase</keyword>
<protein>
    <recommendedName>
        <fullName evidence="11">Glutamine--tRNA ligase</fullName>
        <ecNumber evidence="11">6.1.1.18</ecNumber>
    </recommendedName>
    <alternativeName>
        <fullName evidence="11">Glutaminyl-tRNA synthetase</fullName>
        <shortName evidence="11">GlnRS</shortName>
    </alternativeName>
</protein>
<evidence type="ECO:0000256" key="10">
    <source>
        <dbReference type="ARBA" id="ARBA00048270"/>
    </source>
</evidence>
<evidence type="ECO:0000256" key="3">
    <source>
        <dbReference type="ARBA" id="ARBA00022598"/>
    </source>
</evidence>
<evidence type="ECO:0000256" key="6">
    <source>
        <dbReference type="ARBA" id="ARBA00022917"/>
    </source>
</evidence>
<feature type="binding site" evidence="11">
    <location>
        <begin position="35"/>
        <end position="37"/>
    </location>
    <ligand>
        <name>ATP</name>
        <dbReference type="ChEBI" id="CHEBI:30616"/>
    </ligand>
</feature>
<comment type="catalytic activity">
    <reaction evidence="10 11">
        <text>tRNA(Gln) + L-glutamine + ATP = L-glutaminyl-tRNA(Gln) + AMP + diphosphate</text>
        <dbReference type="Rhea" id="RHEA:20121"/>
        <dbReference type="Rhea" id="RHEA-COMP:9662"/>
        <dbReference type="Rhea" id="RHEA-COMP:9681"/>
        <dbReference type="ChEBI" id="CHEBI:30616"/>
        <dbReference type="ChEBI" id="CHEBI:33019"/>
        <dbReference type="ChEBI" id="CHEBI:58359"/>
        <dbReference type="ChEBI" id="CHEBI:78442"/>
        <dbReference type="ChEBI" id="CHEBI:78521"/>
        <dbReference type="ChEBI" id="CHEBI:456215"/>
        <dbReference type="EC" id="6.1.1.18"/>
    </reaction>
</comment>
<feature type="binding site" evidence="11">
    <location>
        <begin position="41"/>
        <end position="47"/>
    </location>
    <ligand>
        <name>ATP</name>
        <dbReference type="ChEBI" id="CHEBI:30616"/>
    </ligand>
</feature>
<keyword evidence="4 11" id="KW-0547">Nucleotide-binding</keyword>
<dbReference type="GO" id="GO:0004819">
    <property type="term" value="F:glutamine-tRNA ligase activity"/>
    <property type="evidence" value="ECO:0007669"/>
    <property type="project" value="UniProtKB-UniRule"/>
</dbReference>
<feature type="binding site" evidence="11">
    <location>
        <position position="231"/>
    </location>
    <ligand>
        <name>ATP</name>
        <dbReference type="ChEBI" id="CHEBI:30616"/>
    </ligand>
</feature>
<dbReference type="Pfam" id="PF00749">
    <property type="entry name" value="tRNA-synt_1c"/>
    <property type="match status" value="1"/>
</dbReference>
<evidence type="ECO:0000256" key="7">
    <source>
        <dbReference type="ARBA" id="ARBA00023146"/>
    </source>
</evidence>
<feature type="short sequence motif" description="'HIGH' region" evidence="11">
    <location>
        <begin position="34"/>
        <end position="44"/>
    </location>
</feature>
<dbReference type="Gene3D" id="1.10.10.410">
    <property type="match status" value="1"/>
</dbReference>
<feature type="compositionally biased region" description="Basic and acidic residues" evidence="13">
    <location>
        <begin position="553"/>
        <end position="577"/>
    </location>
</feature>